<keyword evidence="2" id="KW-0695">RNA-directed DNA polymerase</keyword>
<feature type="compositionally biased region" description="Polar residues" evidence="1">
    <location>
        <begin position="7"/>
        <end position="21"/>
    </location>
</feature>
<gene>
    <name evidence="2" type="ORF">Tci_508037</name>
</gene>
<feature type="compositionally biased region" description="Polar residues" evidence="1">
    <location>
        <begin position="53"/>
        <end position="66"/>
    </location>
</feature>
<reference evidence="2" key="1">
    <citation type="journal article" date="2019" name="Sci. Rep.">
        <title>Draft genome of Tanacetum cinerariifolium, the natural source of mosquito coil.</title>
        <authorList>
            <person name="Yamashiro T."/>
            <person name="Shiraishi A."/>
            <person name="Satake H."/>
            <person name="Nakayama K."/>
        </authorList>
    </citation>
    <scope>NUCLEOTIDE SEQUENCE</scope>
</reference>
<proteinExistence type="predicted"/>
<organism evidence="2">
    <name type="scientific">Tanacetum cinerariifolium</name>
    <name type="common">Dalmatian daisy</name>
    <name type="synonym">Chrysanthemum cinerariifolium</name>
    <dbReference type="NCBI Taxonomy" id="118510"/>
    <lineage>
        <taxon>Eukaryota</taxon>
        <taxon>Viridiplantae</taxon>
        <taxon>Streptophyta</taxon>
        <taxon>Embryophyta</taxon>
        <taxon>Tracheophyta</taxon>
        <taxon>Spermatophyta</taxon>
        <taxon>Magnoliopsida</taxon>
        <taxon>eudicotyledons</taxon>
        <taxon>Gunneridae</taxon>
        <taxon>Pentapetalae</taxon>
        <taxon>asterids</taxon>
        <taxon>campanulids</taxon>
        <taxon>Asterales</taxon>
        <taxon>Asteraceae</taxon>
        <taxon>Asteroideae</taxon>
        <taxon>Anthemideae</taxon>
        <taxon>Anthemidinae</taxon>
        <taxon>Tanacetum</taxon>
    </lineage>
</organism>
<comment type="caution">
    <text evidence="2">The sequence shown here is derived from an EMBL/GenBank/DDBJ whole genome shotgun (WGS) entry which is preliminary data.</text>
</comment>
<evidence type="ECO:0000256" key="1">
    <source>
        <dbReference type="SAM" id="MobiDB-lite"/>
    </source>
</evidence>
<sequence length="234" mass="26342">MDGVRNSEATSKTRLSRSEINSIKRQEKNEEFFKNNEDKMTYSIPSQKADHVGSSQNKKSYASSLNGDRDSKVKKQVTAVKGNTLSNVPLTPSLITSALVLDDSCADNILEKFKVIFKGNVYTARAKELFTWTPIFLDHKESEYISNDESLHGAKNKSVGSQHEEDDLVDDNDVEGVSETFLENDHRGVDLNTETDKVNSPLVHTKRLDFRSVGRYDSGRAIYGLRYGRVYEGH</sequence>
<name>A0A699IB68_TANCI</name>
<protein>
    <submittedName>
        <fullName evidence="2">RNA-directed DNA polymerase, eukaryota</fullName>
    </submittedName>
</protein>
<accession>A0A699IB68</accession>
<dbReference type="GO" id="GO:0003964">
    <property type="term" value="F:RNA-directed DNA polymerase activity"/>
    <property type="evidence" value="ECO:0007669"/>
    <property type="project" value="UniProtKB-KW"/>
</dbReference>
<dbReference type="EMBL" id="BKCJ010269663">
    <property type="protein sequence ID" value="GEZ36064.1"/>
    <property type="molecule type" value="Genomic_DNA"/>
</dbReference>
<keyword evidence="2" id="KW-0808">Transferase</keyword>
<dbReference type="AlphaFoldDB" id="A0A699IB68"/>
<feature type="region of interest" description="Disordered" evidence="1">
    <location>
        <begin position="1"/>
        <end position="73"/>
    </location>
</feature>
<keyword evidence="2" id="KW-0548">Nucleotidyltransferase</keyword>
<feature type="compositionally biased region" description="Basic and acidic residues" evidence="1">
    <location>
        <begin position="22"/>
        <end position="40"/>
    </location>
</feature>
<evidence type="ECO:0000313" key="2">
    <source>
        <dbReference type="EMBL" id="GEZ36064.1"/>
    </source>
</evidence>